<evidence type="ECO:0000313" key="1">
    <source>
        <dbReference type="EMBL" id="VVU95367.1"/>
    </source>
</evidence>
<dbReference type="AlphaFoldDB" id="A0A5E8CJZ3"/>
<reference evidence="1" key="1">
    <citation type="submission" date="2019-09" db="EMBL/GenBank/DDBJ databases">
        <authorList>
            <person name="Needham M D."/>
        </authorList>
    </citation>
    <scope>NUCLEOTIDE SEQUENCE</scope>
</reference>
<organism evidence="1">
    <name type="scientific">seawater metagenome</name>
    <dbReference type="NCBI Taxonomy" id="1561972"/>
    <lineage>
        <taxon>unclassified sequences</taxon>
        <taxon>metagenomes</taxon>
        <taxon>ecological metagenomes</taxon>
    </lineage>
</organism>
<sequence length="55" mass="6601">MSFLLFIKNLLTCQSCRKPKEIEHPEVIRTTIPRLSEDLYEFNDYYYGNIEISDI</sequence>
<name>A0A5E8CJZ3_9ZZZZ</name>
<gene>
    <name evidence="1" type="ORF">CPAV1605_1118</name>
</gene>
<protein>
    <submittedName>
        <fullName evidence="1">Uncharacterized protein</fullName>
    </submittedName>
</protein>
<accession>A0A5E8CJZ3</accession>
<proteinExistence type="predicted"/>
<dbReference type="EMBL" id="CABVLZ010000004">
    <property type="protein sequence ID" value="VVU95367.1"/>
    <property type="molecule type" value="Genomic_DNA"/>
</dbReference>